<reference evidence="1" key="1">
    <citation type="submission" date="2014-11" db="EMBL/GenBank/DDBJ databases">
        <authorList>
            <person name="Amaro Gonzalez C."/>
        </authorList>
    </citation>
    <scope>NUCLEOTIDE SEQUENCE</scope>
</reference>
<sequence>MYMISMAKMDRLETFCYLLPGNGLSTRCRWAGPLGGTQNANARMGTVYAVCELNTKYLGLHMSSSSWP</sequence>
<dbReference type="AlphaFoldDB" id="A0A0E9QAT6"/>
<protein>
    <submittedName>
        <fullName evidence="1">Uncharacterized protein</fullName>
    </submittedName>
</protein>
<dbReference type="EMBL" id="GBXM01094591">
    <property type="protein sequence ID" value="JAH13986.1"/>
    <property type="molecule type" value="Transcribed_RNA"/>
</dbReference>
<organism evidence="1">
    <name type="scientific">Anguilla anguilla</name>
    <name type="common">European freshwater eel</name>
    <name type="synonym">Muraena anguilla</name>
    <dbReference type="NCBI Taxonomy" id="7936"/>
    <lineage>
        <taxon>Eukaryota</taxon>
        <taxon>Metazoa</taxon>
        <taxon>Chordata</taxon>
        <taxon>Craniata</taxon>
        <taxon>Vertebrata</taxon>
        <taxon>Euteleostomi</taxon>
        <taxon>Actinopterygii</taxon>
        <taxon>Neopterygii</taxon>
        <taxon>Teleostei</taxon>
        <taxon>Anguilliformes</taxon>
        <taxon>Anguillidae</taxon>
        <taxon>Anguilla</taxon>
    </lineage>
</organism>
<proteinExistence type="predicted"/>
<reference evidence="1" key="2">
    <citation type="journal article" date="2015" name="Fish Shellfish Immunol.">
        <title>Early steps in the European eel (Anguilla anguilla)-Vibrio vulnificus interaction in the gills: Role of the RtxA13 toxin.</title>
        <authorList>
            <person name="Callol A."/>
            <person name="Pajuelo D."/>
            <person name="Ebbesson L."/>
            <person name="Teles M."/>
            <person name="MacKenzie S."/>
            <person name="Amaro C."/>
        </authorList>
    </citation>
    <scope>NUCLEOTIDE SEQUENCE</scope>
</reference>
<evidence type="ECO:0000313" key="1">
    <source>
        <dbReference type="EMBL" id="JAH13986.1"/>
    </source>
</evidence>
<name>A0A0E9QAT6_ANGAN</name>
<accession>A0A0E9QAT6</accession>